<accession>A0A1U7GV14</accession>
<reference evidence="2 3" key="1">
    <citation type="submission" date="2016-11" db="EMBL/GenBank/DDBJ databases">
        <title>Draft Genome Sequences of Nine Cyanobacterial Strains from Diverse Habitats.</title>
        <authorList>
            <person name="Zhu T."/>
            <person name="Hou S."/>
            <person name="Lu X."/>
            <person name="Hess W.R."/>
        </authorList>
    </citation>
    <scope>NUCLEOTIDE SEQUENCE [LARGE SCALE GENOMIC DNA]</scope>
    <source>
        <strain evidence="2 3">NIES-592</strain>
    </source>
</reference>
<dbReference type="RefSeq" id="WP_062249781.1">
    <property type="nucleotide sequence ID" value="NZ_MRCA01000014.1"/>
</dbReference>
<dbReference type="InterPro" id="IPR050834">
    <property type="entry name" value="Glycosyltransf_2"/>
</dbReference>
<dbReference type="InterPro" id="IPR001173">
    <property type="entry name" value="Glyco_trans_2-like"/>
</dbReference>
<dbReference type="OrthoDB" id="140893at2"/>
<keyword evidence="2" id="KW-0808">Transferase</keyword>
<dbReference type="SUPFAM" id="SSF53448">
    <property type="entry name" value="Nucleotide-diphospho-sugar transferases"/>
    <property type="match status" value="1"/>
</dbReference>
<keyword evidence="3" id="KW-1185">Reference proteome</keyword>
<dbReference type="PANTHER" id="PTHR43685">
    <property type="entry name" value="GLYCOSYLTRANSFERASE"/>
    <property type="match status" value="1"/>
</dbReference>
<organism evidence="2 3">
    <name type="scientific">Fischerella major NIES-592</name>
    <dbReference type="NCBI Taxonomy" id="210994"/>
    <lineage>
        <taxon>Bacteria</taxon>
        <taxon>Bacillati</taxon>
        <taxon>Cyanobacteriota</taxon>
        <taxon>Cyanophyceae</taxon>
        <taxon>Nostocales</taxon>
        <taxon>Hapalosiphonaceae</taxon>
        <taxon>Fischerella</taxon>
    </lineage>
</organism>
<gene>
    <name evidence="2" type="ORF">NIES592_19730</name>
</gene>
<sequence>MRVSACVTTRNRTESLDICLQALWNSQIKPHIVVVSDDSTDPEVQQANYQVVQKYPGTTYIQGPRRGVCANRNNAVNAIPESETDFVAFVDDDILVQPDFFSLAIARYSQMPTEEKNLAILTGTSKNEYVQFFPARLTFQGHFLPTHDTPQTVVIHATLFPRQFFTQEQWDENIFFGYEDAELALRAIKRGYKILYCPELQADINPVESVLASGTIAAGIGGINNYDLHVEAARLYIGIKRYKDLFPNPLKLIAFLFIYFLQMSKYLLEHKAIHAWPEIVRRSHIQRLLLPSGT</sequence>
<evidence type="ECO:0000313" key="2">
    <source>
        <dbReference type="EMBL" id="OKH11925.1"/>
    </source>
</evidence>
<dbReference type="Gene3D" id="3.90.550.10">
    <property type="entry name" value="Spore Coat Polysaccharide Biosynthesis Protein SpsA, Chain A"/>
    <property type="match status" value="1"/>
</dbReference>
<dbReference type="InterPro" id="IPR029044">
    <property type="entry name" value="Nucleotide-diphossugar_trans"/>
</dbReference>
<dbReference type="AlphaFoldDB" id="A0A1U7GV14"/>
<dbReference type="PANTHER" id="PTHR43685:SF3">
    <property type="entry name" value="SLR2126 PROTEIN"/>
    <property type="match status" value="1"/>
</dbReference>
<dbReference type="EMBL" id="MRCA01000014">
    <property type="protein sequence ID" value="OKH11925.1"/>
    <property type="molecule type" value="Genomic_DNA"/>
</dbReference>
<feature type="domain" description="Glycosyltransferase 2-like" evidence="1">
    <location>
        <begin position="4"/>
        <end position="110"/>
    </location>
</feature>
<proteinExistence type="predicted"/>
<protein>
    <submittedName>
        <fullName evidence="2">Glycosyltransferase</fullName>
    </submittedName>
</protein>
<name>A0A1U7GV14_9CYAN</name>
<dbReference type="Proteomes" id="UP000186391">
    <property type="component" value="Unassembled WGS sequence"/>
</dbReference>
<dbReference type="GO" id="GO:0016740">
    <property type="term" value="F:transferase activity"/>
    <property type="evidence" value="ECO:0007669"/>
    <property type="project" value="UniProtKB-KW"/>
</dbReference>
<dbReference type="Pfam" id="PF00535">
    <property type="entry name" value="Glycos_transf_2"/>
    <property type="match status" value="1"/>
</dbReference>
<comment type="caution">
    <text evidence="2">The sequence shown here is derived from an EMBL/GenBank/DDBJ whole genome shotgun (WGS) entry which is preliminary data.</text>
</comment>
<evidence type="ECO:0000259" key="1">
    <source>
        <dbReference type="Pfam" id="PF00535"/>
    </source>
</evidence>
<evidence type="ECO:0000313" key="3">
    <source>
        <dbReference type="Proteomes" id="UP000186391"/>
    </source>
</evidence>